<evidence type="ECO:0000259" key="5">
    <source>
        <dbReference type="Pfam" id="PF00999"/>
    </source>
</evidence>
<dbReference type="Gene3D" id="1.20.1530.20">
    <property type="match status" value="1"/>
</dbReference>
<comment type="subcellular location">
    <subcellularLocation>
        <location evidence="1">Membrane</location>
        <topology evidence="1">Multi-pass membrane protein</topology>
    </subcellularLocation>
</comment>
<name>A0A2Z6ERZ4_9BURK</name>
<dbReference type="InterPro" id="IPR038770">
    <property type="entry name" value="Na+/solute_symporter_sf"/>
</dbReference>
<sequence length="396" mass="43327">MKSAFSYLPHWPLVPDSVFWVGLTLLMAGLCGELCWKAWRLPRITGYGVIGLLAGSAGFGVIDGALANDARFLMDVALGMLLFELGSRLNLRWIRTNPWLIATSLAEATLTFATVVIALQLMNVSLMTTTVIASIAIATSPTMVIQLKTELKSEGQVTERLLALTALNSMYAVILLELVSTWMHQEYYGNLFATLTEPLYLILGSLAVAYVLARSCQRVNLQDEHSFVILIGLVLLAIAITHMLELSTLLALLTAGIILKNFDPRPQLWPAHFGTAGWLLTVVLFVVTLISFQWSYIALGGLAALAMIGARMLAKLAGVLAFAKPSGISMKQGLALGLTLAPMSAFAYLLVENTYNLYPDFDPNLRAIMLSAILILQLFTPLLVYWSLSFIGERRQ</sequence>
<dbReference type="AlphaFoldDB" id="A0A2Z6ERZ4"/>
<gene>
    <name evidence="6" type="ORF">MCB1EB_0013</name>
</gene>
<evidence type="ECO:0000256" key="3">
    <source>
        <dbReference type="ARBA" id="ARBA00022989"/>
    </source>
</evidence>
<accession>A0A2Z6ERZ4</accession>
<evidence type="ECO:0000256" key="1">
    <source>
        <dbReference type="ARBA" id="ARBA00004141"/>
    </source>
</evidence>
<dbReference type="Proteomes" id="UP000282597">
    <property type="component" value="Chromosome"/>
</dbReference>
<dbReference type="EMBL" id="AP018150">
    <property type="protein sequence ID" value="BBE08174.1"/>
    <property type="molecule type" value="Genomic_DNA"/>
</dbReference>
<proteinExistence type="predicted"/>
<evidence type="ECO:0000313" key="6">
    <source>
        <dbReference type="EMBL" id="BBE08174.1"/>
    </source>
</evidence>
<dbReference type="GO" id="GO:0016020">
    <property type="term" value="C:membrane"/>
    <property type="evidence" value="ECO:0007669"/>
    <property type="project" value="UniProtKB-SubCell"/>
</dbReference>
<dbReference type="GO" id="GO:1902600">
    <property type="term" value="P:proton transmembrane transport"/>
    <property type="evidence" value="ECO:0007669"/>
    <property type="project" value="InterPro"/>
</dbReference>
<keyword evidence="7" id="KW-1185">Reference proteome</keyword>
<keyword evidence="2" id="KW-0812">Transmembrane</keyword>
<keyword evidence="3" id="KW-1133">Transmembrane helix</keyword>
<feature type="domain" description="Cation/H+ exchanger transmembrane" evidence="5">
    <location>
        <begin position="24"/>
        <end position="382"/>
    </location>
</feature>
<evidence type="ECO:0000256" key="4">
    <source>
        <dbReference type="ARBA" id="ARBA00023136"/>
    </source>
</evidence>
<dbReference type="GO" id="GO:0015297">
    <property type="term" value="F:antiporter activity"/>
    <property type="evidence" value="ECO:0007669"/>
    <property type="project" value="InterPro"/>
</dbReference>
<evidence type="ECO:0000256" key="2">
    <source>
        <dbReference type="ARBA" id="ARBA00022692"/>
    </source>
</evidence>
<organism evidence="6 7">
    <name type="scientific">Mycoavidus cysteinexigens</name>
    <dbReference type="NCBI Taxonomy" id="1553431"/>
    <lineage>
        <taxon>Bacteria</taxon>
        <taxon>Pseudomonadati</taxon>
        <taxon>Pseudomonadota</taxon>
        <taxon>Betaproteobacteria</taxon>
        <taxon>Burkholderiales</taxon>
        <taxon>Burkholderiaceae</taxon>
        <taxon>Mycoavidus</taxon>
    </lineage>
</organism>
<dbReference type="PANTHER" id="PTHR43021">
    <property type="entry name" value="NA(+)/H(+) ANTIPORTER-RELATED"/>
    <property type="match status" value="1"/>
</dbReference>
<evidence type="ECO:0000313" key="7">
    <source>
        <dbReference type="Proteomes" id="UP000282597"/>
    </source>
</evidence>
<dbReference type="InterPro" id="IPR006153">
    <property type="entry name" value="Cation/H_exchanger_TM"/>
</dbReference>
<dbReference type="KEGG" id="mcys:MCB1EB_0013"/>
<dbReference type="PANTHER" id="PTHR43021:SF2">
    <property type="entry name" value="CATION_H+ EXCHANGER DOMAIN-CONTAINING PROTEIN"/>
    <property type="match status" value="1"/>
</dbReference>
<protein>
    <submittedName>
        <fullName evidence="6">Sodium/hydrogen exchanger</fullName>
    </submittedName>
</protein>
<keyword evidence="4" id="KW-0472">Membrane</keyword>
<dbReference type="RefSeq" id="WP_045363972.1">
    <property type="nucleotide sequence ID" value="NZ_AP018150.1"/>
</dbReference>
<reference evidence="6 7" key="1">
    <citation type="journal article" date="2018" name="Microbes Environ.">
        <title>Comparative Genomic Insights into Endofungal Lifestyles of Two Bacterial Endosymbionts, Mycoavidus cysteinexigens and Burkholderia rhizoxinica.</title>
        <authorList>
            <person name="Sharmin D."/>
            <person name="Guo Y."/>
            <person name="Nishizawa T."/>
            <person name="Ohshima S."/>
            <person name="Sato Y."/>
            <person name="Takashima Y."/>
            <person name="Narisawa K."/>
            <person name="Ohta H."/>
        </authorList>
    </citation>
    <scope>NUCLEOTIDE SEQUENCE [LARGE SCALE GENOMIC DNA]</scope>
    <source>
        <strain evidence="6 7">B1-EB</strain>
    </source>
</reference>
<dbReference type="Pfam" id="PF00999">
    <property type="entry name" value="Na_H_Exchanger"/>
    <property type="match status" value="1"/>
</dbReference>